<evidence type="ECO:0000259" key="8">
    <source>
        <dbReference type="PROSITE" id="PS50067"/>
    </source>
</evidence>
<dbReference type="GO" id="GO:0007018">
    <property type="term" value="P:microtubule-based movement"/>
    <property type="evidence" value="ECO:0007669"/>
    <property type="project" value="InterPro"/>
</dbReference>
<dbReference type="RefSeq" id="XP_018737376.1">
    <property type="nucleotide sequence ID" value="XM_018879462.1"/>
</dbReference>
<dbReference type="PROSITE" id="PS50067">
    <property type="entry name" value="KINESIN_MOTOR_2"/>
    <property type="match status" value="1"/>
</dbReference>
<dbReference type="Gene3D" id="3.40.850.10">
    <property type="entry name" value="Kinesin motor domain"/>
    <property type="match status" value="1"/>
</dbReference>
<evidence type="ECO:0000256" key="3">
    <source>
        <dbReference type="ARBA" id="ARBA00022840"/>
    </source>
</evidence>
<feature type="coiled-coil region" evidence="6">
    <location>
        <begin position="458"/>
        <end position="485"/>
    </location>
</feature>
<evidence type="ECO:0000256" key="6">
    <source>
        <dbReference type="SAM" id="Coils"/>
    </source>
</evidence>
<proteinExistence type="inferred from homology"/>
<feature type="binding site" evidence="5">
    <location>
        <begin position="102"/>
        <end position="109"/>
    </location>
    <ligand>
        <name>ATP</name>
        <dbReference type="ChEBI" id="CHEBI:30616"/>
    </ligand>
</feature>
<keyword evidence="2 5" id="KW-0547">Nucleotide-binding</keyword>
<gene>
    <name evidence="9" type="primary">KAR3</name>
    <name evidence="9" type="ORF">AWJ20_2513</name>
</gene>
<reference evidence="9 10" key="1">
    <citation type="submission" date="2016-02" db="EMBL/GenBank/DDBJ databases">
        <title>Complete genome sequence and transcriptome regulation of the pentose utilising yeast Sugiyamaella lignohabitans.</title>
        <authorList>
            <person name="Bellasio M."/>
            <person name="Peymann A."/>
            <person name="Valli M."/>
            <person name="Sipitzky M."/>
            <person name="Graf A."/>
            <person name="Sauer M."/>
            <person name="Marx H."/>
            <person name="Mattanovich D."/>
        </authorList>
    </citation>
    <scope>NUCLEOTIDE SEQUENCE [LARGE SCALE GENOMIC DNA]</scope>
    <source>
        <strain evidence="9 10">CBS 10342</strain>
    </source>
</reference>
<dbReference type="PANTHER" id="PTHR24115:SF1008">
    <property type="entry name" value="KINESIN-LIKE PROTEIN SUBITO"/>
    <property type="match status" value="1"/>
</dbReference>
<dbReference type="KEGG" id="slb:AWJ20_2513"/>
<dbReference type="Pfam" id="PF00225">
    <property type="entry name" value="Kinesin"/>
    <property type="match status" value="1"/>
</dbReference>
<dbReference type="SMART" id="SM00129">
    <property type="entry name" value="KISc"/>
    <property type="match status" value="1"/>
</dbReference>
<dbReference type="GO" id="GO:0008017">
    <property type="term" value="F:microtubule binding"/>
    <property type="evidence" value="ECO:0007669"/>
    <property type="project" value="InterPro"/>
</dbReference>
<feature type="domain" description="Kinesin motor" evidence="8">
    <location>
        <begin position="17"/>
        <end position="420"/>
    </location>
</feature>
<dbReference type="GO" id="GO:0005524">
    <property type="term" value="F:ATP binding"/>
    <property type="evidence" value="ECO:0007669"/>
    <property type="project" value="UniProtKB-UniRule"/>
</dbReference>
<dbReference type="GO" id="GO:0005871">
    <property type="term" value="C:kinesin complex"/>
    <property type="evidence" value="ECO:0007669"/>
    <property type="project" value="TreeGrafter"/>
</dbReference>
<dbReference type="InterPro" id="IPR001752">
    <property type="entry name" value="Kinesin_motor_dom"/>
</dbReference>
<evidence type="ECO:0000256" key="7">
    <source>
        <dbReference type="SAM" id="MobiDB-lite"/>
    </source>
</evidence>
<dbReference type="GO" id="GO:0005634">
    <property type="term" value="C:nucleus"/>
    <property type="evidence" value="ECO:0007669"/>
    <property type="project" value="TreeGrafter"/>
</dbReference>
<dbReference type="InterPro" id="IPR027640">
    <property type="entry name" value="Kinesin-like_fam"/>
</dbReference>
<keyword evidence="6" id="KW-0175">Coiled coil</keyword>
<evidence type="ECO:0000313" key="10">
    <source>
        <dbReference type="Proteomes" id="UP000189580"/>
    </source>
</evidence>
<dbReference type="PRINTS" id="PR00380">
    <property type="entry name" value="KINESINHEAVY"/>
</dbReference>
<keyword evidence="4 5" id="KW-0505">Motor protein</keyword>
<protein>
    <submittedName>
        <fullName evidence="9">Kar3p</fullName>
    </submittedName>
</protein>
<feature type="compositionally biased region" description="Low complexity" evidence="7">
    <location>
        <begin position="429"/>
        <end position="446"/>
    </location>
</feature>
<evidence type="ECO:0000256" key="5">
    <source>
        <dbReference type="PROSITE-ProRule" id="PRU00283"/>
    </source>
</evidence>
<dbReference type="GO" id="GO:0016887">
    <property type="term" value="F:ATP hydrolysis activity"/>
    <property type="evidence" value="ECO:0007669"/>
    <property type="project" value="TreeGrafter"/>
</dbReference>
<dbReference type="SUPFAM" id="SSF52540">
    <property type="entry name" value="P-loop containing nucleoside triphosphate hydrolases"/>
    <property type="match status" value="1"/>
</dbReference>
<organism evidence="9 10">
    <name type="scientific">Sugiyamaella lignohabitans</name>
    <dbReference type="NCBI Taxonomy" id="796027"/>
    <lineage>
        <taxon>Eukaryota</taxon>
        <taxon>Fungi</taxon>
        <taxon>Dikarya</taxon>
        <taxon>Ascomycota</taxon>
        <taxon>Saccharomycotina</taxon>
        <taxon>Dipodascomycetes</taxon>
        <taxon>Dipodascales</taxon>
        <taxon>Trichomonascaceae</taxon>
        <taxon>Sugiyamaella</taxon>
    </lineage>
</organism>
<keyword evidence="1" id="KW-0493">Microtubule</keyword>
<dbReference type="InterPro" id="IPR036961">
    <property type="entry name" value="Kinesin_motor_dom_sf"/>
</dbReference>
<dbReference type="InterPro" id="IPR027417">
    <property type="entry name" value="P-loop_NTPase"/>
</dbReference>
<dbReference type="OrthoDB" id="123929at2759"/>
<evidence type="ECO:0000313" key="9">
    <source>
        <dbReference type="EMBL" id="ANB14899.1"/>
    </source>
</evidence>
<keyword evidence="10" id="KW-1185">Reference proteome</keyword>
<evidence type="ECO:0000256" key="2">
    <source>
        <dbReference type="ARBA" id="ARBA00022741"/>
    </source>
</evidence>
<name>A0A167F772_9ASCO</name>
<dbReference type="EMBL" id="CP014503">
    <property type="protein sequence ID" value="ANB14899.1"/>
    <property type="molecule type" value="Genomic_DNA"/>
</dbReference>
<accession>A0A167F772</accession>
<evidence type="ECO:0000256" key="1">
    <source>
        <dbReference type="ARBA" id="ARBA00022701"/>
    </source>
</evidence>
<feature type="region of interest" description="Disordered" evidence="7">
    <location>
        <begin position="427"/>
        <end position="457"/>
    </location>
</feature>
<dbReference type="GO" id="GO:0005874">
    <property type="term" value="C:microtubule"/>
    <property type="evidence" value="ECO:0007669"/>
    <property type="project" value="UniProtKB-KW"/>
</dbReference>
<evidence type="ECO:0000256" key="4">
    <source>
        <dbReference type="ARBA" id="ARBA00023175"/>
    </source>
</evidence>
<dbReference type="GeneID" id="30034433"/>
<dbReference type="Proteomes" id="UP000189580">
    <property type="component" value="Chromosome b"/>
</dbReference>
<sequence length="566" mass="63013">MSCGSRSQEDLGDNEKYLPVYLRLKPRPANHVQDPFLSLVPGSPQVVVDPPKNSRYKVQEAFSFNGIFKESSGQIDVYKSAVLPLVQTVLKNHNDALLFSMGASGSGKTHTILGYKQTPGMIHFALDTIFKSIHSKIAEFETAEAISDMNSSKSGTSRTRTSQAIEAGIMLDWSNESKSNNHVSPNNLLLNGFSLDDKIDVSDKYSYAMYISMVEIYNDRIFDLYGDANKRGALGRRPALLIKTDPETGKSYLTDVRKVYVADKEEAFKTIEHGLSLRAAHSTGSNQSSSRSHAFIIIEIKRINKVDSSISSSTLTIADLAGSERVKASRTQGNRLVESCAINKSLMLLGQCLQKQRGSGNNNPADIAALRSSKLTQLLLSNAFNPKLHQRSALLVTIDHYGDYNQASQILRYSALAREVSVPQTRIPSLRSVSNSSSSSAHSNESTTLTEGSDDDQEEHLLLRVKELEAALAESQAALAASEEHALLIEQQVREEMADEMESYIDKLTSRFYDRLDDEIDRNQNYTDSKLEIMQALLSRDIPKYREMEAEIAHLRQENMFLREQL</sequence>
<dbReference type="AlphaFoldDB" id="A0A167F772"/>
<comment type="similarity">
    <text evidence="5">Belongs to the TRAFAC class myosin-kinesin ATPase superfamily. Kinesin family.</text>
</comment>
<dbReference type="PANTHER" id="PTHR24115">
    <property type="entry name" value="KINESIN-RELATED"/>
    <property type="match status" value="1"/>
</dbReference>
<keyword evidence="3 5" id="KW-0067">ATP-binding</keyword>
<dbReference type="GO" id="GO:0003777">
    <property type="term" value="F:microtubule motor activity"/>
    <property type="evidence" value="ECO:0007669"/>
    <property type="project" value="InterPro"/>
</dbReference>